<dbReference type="RefSeq" id="WP_213985080.1">
    <property type="nucleotide sequence ID" value="NZ_JAFMNX010000003.1"/>
</dbReference>
<keyword evidence="4" id="KW-1185">Reference proteome</keyword>
<dbReference type="Gene3D" id="1.50.10.10">
    <property type="match status" value="1"/>
</dbReference>
<comment type="caution">
    <text evidence="3">The sequence shown here is derived from an EMBL/GenBank/DDBJ whole genome shotgun (WGS) entry which is preliminary data.</text>
</comment>
<evidence type="ECO:0000313" key="4">
    <source>
        <dbReference type="Proteomes" id="UP001297272"/>
    </source>
</evidence>
<evidence type="ECO:0000313" key="3">
    <source>
        <dbReference type="EMBL" id="MBS9721413.1"/>
    </source>
</evidence>
<sequence length="404" mass="44805">MNQVLRQRSVIHRDANTWATWFWAELLPDWLRRVQDERGGVFDAIDHLGETNEHAEKTVLAQARSLFAFSHLAELSGDPRLLEAARRQAAFLVRFRKDEGLYRRALSASGEATDEAADLIARSYDQTFVILGLATLNGLSPSPATEAEIEACWQALQTRLTDPETGLLLESDAVSDPAAADAPNRAQNPHMHLYEACLQAFEVSGKPVWLSRAASVRSLALQYFGDAETGSIAEWRAPHLGPATDTSGLRREPGHQYEWAWLLQREAELGGGDPSVHTQAEQLARFAESKGLAMAGPMAGAAFEAVSARGDVLEDTFLLWPQTEAIKWYATRFLAGDQRAGEHAQSLLCLTFERWFAGHRFWANQLDADGQPIWPETLTRLFYHLALALTEGARAGLWPGIARH</sequence>
<dbReference type="PANTHER" id="PTHR15108">
    <property type="entry name" value="N-ACYLGLUCOSAMINE-2-EPIMERASE"/>
    <property type="match status" value="1"/>
</dbReference>
<accession>A0ABS5RWH4</accession>
<name>A0ABS5RWH4_9HYPH</name>
<dbReference type="InterPro" id="IPR008928">
    <property type="entry name" value="6-hairpin_glycosidase_sf"/>
</dbReference>
<dbReference type="SUPFAM" id="SSF48208">
    <property type="entry name" value="Six-hairpin glycosidases"/>
    <property type="match status" value="1"/>
</dbReference>
<comment type="similarity">
    <text evidence="1">Belongs to the N-acylglucosamine 2-epimerase family.</text>
</comment>
<evidence type="ECO:0000256" key="2">
    <source>
        <dbReference type="ARBA" id="ARBA00023235"/>
    </source>
</evidence>
<gene>
    <name evidence="3" type="ORF">JYU29_12010</name>
</gene>
<dbReference type="InterPro" id="IPR012341">
    <property type="entry name" value="6hp_glycosidase-like_sf"/>
</dbReference>
<dbReference type="InterPro" id="IPR010819">
    <property type="entry name" value="AGE/CE"/>
</dbReference>
<evidence type="ECO:0000256" key="1">
    <source>
        <dbReference type="ARBA" id="ARBA00008558"/>
    </source>
</evidence>
<reference evidence="3 4" key="1">
    <citation type="submission" date="2021-03" db="EMBL/GenBank/DDBJ databases">
        <title>Tianweitania aestuarii sp. nov., isolated from a tidal flat.</title>
        <authorList>
            <person name="Park S."/>
            <person name="Yoon J.-H."/>
        </authorList>
    </citation>
    <scope>NUCLEOTIDE SEQUENCE [LARGE SCALE GENOMIC DNA]</scope>
    <source>
        <strain evidence="3 4">BSSL-BM11</strain>
    </source>
</reference>
<dbReference type="EMBL" id="JAFMNX010000003">
    <property type="protein sequence ID" value="MBS9721413.1"/>
    <property type="molecule type" value="Genomic_DNA"/>
</dbReference>
<protein>
    <submittedName>
        <fullName evidence="3">AGE family epimerase/isomerase</fullName>
    </submittedName>
</protein>
<proteinExistence type="inferred from homology"/>
<dbReference type="Proteomes" id="UP001297272">
    <property type="component" value="Unassembled WGS sequence"/>
</dbReference>
<keyword evidence="2" id="KW-0413">Isomerase</keyword>
<dbReference type="Pfam" id="PF07221">
    <property type="entry name" value="GlcNAc_2-epim"/>
    <property type="match status" value="1"/>
</dbReference>
<organism evidence="3 4">
    <name type="scientific">Tianweitania aestuarii</name>
    <dbReference type="NCBI Taxonomy" id="2814886"/>
    <lineage>
        <taxon>Bacteria</taxon>
        <taxon>Pseudomonadati</taxon>
        <taxon>Pseudomonadota</taxon>
        <taxon>Alphaproteobacteria</taxon>
        <taxon>Hyphomicrobiales</taxon>
        <taxon>Phyllobacteriaceae</taxon>
        <taxon>Tianweitania</taxon>
    </lineage>
</organism>